<reference evidence="2 3" key="1">
    <citation type="submission" date="2016-03" db="EMBL/GenBank/DDBJ databases">
        <title>Choanephora cucurbitarum.</title>
        <authorList>
            <person name="Min B."/>
            <person name="Park H."/>
            <person name="Park J.-H."/>
            <person name="Shin H.-D."/>
            <person name="Choi I.-G."/>
        </authorList>
    </citation>
    <scope>NUCLEOTIDE SEQUENCE [LARGE SCALE GENOMIC DNA]</scope>
    <source>
        <strain evidence="2 3">KUS-F28377</strain>
    </source>
</reference>
<gene>
    <name evidence="2" type="ORF">A0J61_03536</name>
</gene>
<feature type="compositionally biased region" description="Acidic residues" evidence="1">
    <location>
        <begin position="118"/>
        <end position="141"/>
    </location>
</feature>
<proteinExistence type="predicted"/>
<sequence>MSEQVIYPKLALEFPCLACPYVANNPPQILEHYQRCHDFKVDIHALPLQTTTQYACPLCLSCMEPSPNALYTHYQNDHDLTMLIEGDKVKEDVSKRRQRHAEEREKEKEMPRVMKQEETEDEEEEERDELEEPEEPEEEESSEKKETIQKINELIEMFGSFVKTMKPAS</sequence>
<evidence type="ECO:0000313" key="2">
    <source>
        <dbReference type="EMBL" id="OBZ88415.1"/>
    </source>
</evidence>
<name>A0A1C7NHB1_9FUNG</name>
<dbReference type="InParanoid" id="A0A1C7NHB1"/>
<dbReference type="Proteomes" id="UP000093000">
    <property type="component" value="Unassembled WGS sequence"/>
</dbReference>
<protein>
    <submittedName>
        <fullName evidence="2">Uncharacterized protein</fullName>
    </submittedName>
</protein>
<accession>A0A1C7NHB1</accession>
<dbReference type="AlphaFoldDB" id="A0A1C7NHB1"/>
<dbReference type="EMBL" id="LUGH01000154">
    <property type="protein sequence ID" value="OBZ88415.1"/>
    <property type="molecule type" value="Genomic_DNA"/>
</dbReference>
<feature type="region of interest" description="Disordered" evidence="1">
    <location>
        <begin position="85"/>
        <end position="151"/>
    </location>
</feature>
<keyword evidence="3" id="KW-1185">Reference proteome</keyword>
<evidence type="ECO:0000313" key="3">
    <source>
        <dbReference type="Proteomes" id="UP000093000"/>
    </source>
</evidence>
<dbReference type="OrthoDB" id="2285387at2759"/>
<comment type="caution">
    <text evidence="2">The sequence shown here is derived from an EMBL/GenBank/DDBJ whole genome shotgun (WGS) entry which is preliminary data.</text>
</comment>
<feature type="compositionally biased region" description="Basic and acidic residues" evidence="1">
    <location>
        <begin position="85"/>
        <end position="117"/>
    </location>
</feature>
<organism evidence="2 3">
    <name type="scientific">Choanephora cucurbitarum</name>
    <dbReference type="NCBI Taxonomy" id="101091"/>
    <lineage>
        <taxon>Eukaryota</taxon>
        <taxon>Fungi</taxon>
        <taxon>Fungi incertae sedis</taxon>
        <taxon>Mucoromycota</taxon>
        <taxon>Mucoromycotina</taxon>
        <taxon>Mucoromycetes</taxon>
        <taxon>Mucorales</taxon>
        <taxon>Mucorineae</taxon>
        <taxon>Choanephoraceae</taxon>
        <taxon>Choanephoroideae</taxon>
        <taxon>Choanephora</taxon>
    </lineage>
</organism>
<evidence type="ECO:0000256" key="1">
    <source>
        <dbReference type="SAM" id="MobiDB-lite"/>
    </source>
</evidence>